<sequence length="230" mass="26223">FNWLDQPFPFAFLINARRPRVSNLQVAPGVALWTSKSFEATHVAELLDSERILSIGIKPSDNKFYQSHRSRDLAPTLLFPSNTNRIRLENFYGRGSAHLEQRAGLYLCLEDGWSDAVTFIDGKGRDKLSTYRDARCPWMRTRPPATLREVLGFWRMLVTDGIWSVDAQGVVGGREYLMMAKTERPSRSKAGRSRSRARSGFERVGVLRLHFDHNEHPLNASPFNEVLACN</sequence>
<organism evidence="1 2">
    <name type="scientific">Aureobasidium pullulans</name>
    <name type="common">Black yeast</name>
    <name type="synonym">Pullularia pullulans</name>
    <dbReference type="NCBI Taxonomy" id="5580"/>
    <lineage>
        <taxon>Eukaryota</taxon>
        <taxon>Fungi</taxon>
        <taxon>Dikarya</taxon>
        <taxon>Ascomycota</taxon>
        <taxon>Pezizomycotina</taxon>
        <taxon>Dothideomycetes</taxon>
        <taxon>Dothideomycetidae</taxon>
        <taxon>Dothideales</taxon>
        <taxon>Saccotheciaceae</taxon>
        <taxon>Aureobasidium</taxon>
    </lineage>
</organism>
<gene>
    <name evidence="1" type="ORF">D6C83_03645</name>
</gene>
<proteinExistence type="predicted"/>
<comment type="caution">
    <text evidence="1">The sequence shown here is derived from an EMBL/GenBank/DDBJ whole genome shotgun (WGS) entry which is preliminary data.</text>
</comment>
<dbReference type="AlphaFoldDB" id="A0A4T0DDU1"/>
<accession>A0A4T0DDU1</accession>
<dbReference type="EMBL" id="QZBU01000943">
    <property type="protein sequence ID" value="TIA58235.1"/>
    <property type="molecule type" value="Genomic_DNA"/>
</dbReference>
<evidence type="ECO:0000313" key="1">
    <source>
        <dbReference type="EMBL" id="TIA58235.1"/>
    </source>
</evidence>
<reference evidence="1 2" key="1">
    <citation type="submission" date="2018-10" db="EMBL/GenBank/DDBJ databases">
        <title>Fifty Aureobasidium pullulans genomes reveal a recombining polyextremotolerant generalist.</title>
        <authorList>
            <person name="Gostincar C."/>
            <person name="Turk M."/>
            <person name="Zajc J."/>
            <person name="Gunde-Cimerman N."/>
        </authorList>
    </citation>
    <scope>NUCLEOTIDE SEQUENCE [LARGE SCALE GENOMIC DNA]</scope>
    <source>
        <strain evidence="1 2">EXF-3380</strain>
    </source>
</reference>
<evidence type="ECO:0000313" key="2">
    <source>
        <dbReference type="Proteomes" id="UP000304947"/>
    </source>
</evidence>
<protein>
    <submittedName>
        <fullName evidence="1">Uncharacterized protein</fullName>
    </submittedName>
</protein>
<name>A0A4T0DDU1_AURPU</name>
<feature type="non-terminal residue" evidence="1">
    <location>
        <position position="1"/>
    </location>
</feature>
<dbReference type="Proteomes" id="UP000304947">
    <property type="component" value="Unassembled WGS sequence"/>
</dbReference>